<protein>
    <submittedName>
        <fullName evidence="1">Uncharacterized protein</fullName>
    </submittedName>
</protein>
<sequence>MDAPHKGSTVSQQLSWVPEWLKVLMSLGSTDDLSNPVATVPPVQRRAACEPRGCAQSLGEKAMPTLQLGSRQWRQGRSKLKQSSTRGAHLTFSRLKAVQAGASPRRSSPQAVQEAYSILRDNAGHAGYSSAKQQANQ</sequence>
<reference evidence="1" key="1">
    <citation type="journal article" date="2022" name="bioRxiv">
        <title>Sequencing and chromosome-scale assembly of the giantPleurodeles waltlgenome.</title>
        <authorList>
            <person name="Brown T."/>
            <person name="Elewa A."/>
            <person name="Iarovenko S."/>
            <person name="Subramanian E."/>
            <person name="Araus A.J."/>
            <person name="Petzold A."/>
            <person name="Susuki M."/>
            <person name="Suzuki K.-i.T."/>
            <person name="Hayashi T."/>
            <person name="Toyoda A."/>
            <person name="Oliveira C."/>
            <person name="Osipova E."/>
            <person name="Leigh N.D."/>
            <person name="Simon A."/>
            <person name="Yun M.H."/>
        </authorList>
    </citation>
    <scope>NUCLEOTIDE SEQUENCE</scope>
    <source>
        <strain evidence="1">20211129_DDA</strain>
        <tissue evidence="1">Liver</tissue>
    </source>
</reference>
<name>A0AAV7LLN8_PLEWA</name>
<evidence type="ECO:0000313" key="1">
    <source>
        <dbReference type="EMBL" id="KAJ1089833.1"/>
    </source>
</evidence>
<dbReference type="AlphaFoldDB" id="A0AAV7LLN8"/>
<gene>
    <name evidence="1" type="ORF">NDU88_002977</name>
</gene>
<dbReference type="EMBL" id="JANPWB010000015">
    <property type="protein sequence ID" value="KAJ1089833.1"/>
    <property type="molecule type" value="Genomic_DNA"/>
</dbReference>
<proteinExistence type="predicted"/>
<dbReference type="Proteomes" id="UP001066276">
    <property type="component" value="Chromosome 11"/>
</dbReference>
<comment type="caution">
    <text evidence="1">The sequence shown here is derived from an EMBL/GenBank/DDBJ whole genome shotgun (WGS) entry which is preliminary data.</text>
</comment>
<evidence type="ECO:0000313" key="2">
    <source>
        <dbReference type="Proteomes" id="UP001066276"/>
    </source>
</evidence>
<organism evidence="1 2">
    <name type="scientific">Pleurodeles waltl</name>
    <name type="common">Iberian ribbed newt</name>
    <dbReference type="NCBI Taxonomy" id="8319"/>
    <lineage>
        <taxon>Eukaryota</taxon>
        <taxon>Metazoa</taxon>
        <taxon>Chordata</taxon>
        <taxon>Craniata</taxon>
        <taxon>Vertebrata</taxon>
        <taxon>Euteleostomi</taxon>
        <taxon>Amphibia</taxon>
        <taxon>Batrachia</taxon>
        <taxon>Caudata</taxon>
        <taxon>Salamandroidea</taxon>
        <taxon>Salamandridae</taxon>
        <taxon>Pleurodelinae</taxon>
        <taxon>Pleurodeles</taxon>
    </lineage>
</organism>
<keyword evidence="2" id="KW-1185">Reference proteome</keyword>
<accession>A0AAV7LLN8</accession>